<reference evidence="1 2" key="1">
    <citation type="submission" date="2017-06" db="EMBL/GenBank/DDBJ databases">
        <authorList>
            <person name="Kim H.J."/>
            <person name="Triplett B.A."/>
        </authorList>
    </citation>
    <scope>NUCLEOTIDE SEQUENCE [LARGE SCALE GENOMIC DNA]</scope>
    <source>
        <strain evidence="1 2">DSM 25597</strain>
    </source>
</reference>
<evidence type="ECO:0000313" key="1">
    <source>
        <dbReference type="EMBL" id="SNS25760.1"/>
    </source>
</evidence>
<gene>
    <name evidence="1" type="ORF">SAMN06265376_10975</name>
</gene>
<protein>
    <submittedName>
        <fullName evidence="1">Uncharacterized protein</fullName>
    </submittedName>
</protein>
<proteinExistence type="predicted"/>
<sequence length="181" mass="21108">MKKVIYILISFIFFNFSCNNTTQQSEEKTDDIIEAETILSKEFKHRLSISPYDINLRKAENNWISDKVLEKKDKDGYYNLLKKVIENGFSDELVSGIYKAESNNLKLREFRLIFEENKTMLDSLPKDSSLFNINQLIQELISSRNVTAVDISKSLLNGIQPNDLDKEFYQNIIIIFYSSII</sequence>
<accession>A0A239D075</accession>
<keyword evidence="2" id="KW-1185">Reference proteome</keyword>
<name>A0A239D075_9FLAO</name>
<dbReference type="EMBL" id="FZNY01000009">
    <property type="protein sequence ID" value="SNS25760.1"/>
    <property type="molecule type" value="Genomic_DNA"/>
</dbReference>
<dbReference type="AlphaFoldDB" id="A0A239D075"/>
<dbReference type="Proteomes" id="UP000198379">
    <property type="component" value="Unassembled WGS sequence"/>
</dbReference>
<dbReference type="RefSeq" id="WP_089373566.1">
    <property type="nucleotide sequence ID" value="NZ_BMEP01000001.1"/>
</dbReference>
<organism evidence="1 2">
    <name type="scientific">Dokdonia pacifica</name>
    <dbReference type="NCBI Taxonomy" id="1627892"/>
    <lineage>
        <taxon>Bacteria</taxon>
        <taxon>Pseudomonadati</taxon>
        <taxon>Bacteroidota</taxon>
        <taxon>Flavobacteriia</taxon>
        <taxon>Flavobacteriales</taxon>
        <taxon>Flavobacteriaceae</taxon>
        <taxon>Dokdonia</taxon>
    </lineage>
</organism>
<evidence type="ECO:0000313" key="2">
    <source>
        <dbReference type="Proteomes" id="UP000198379"/>
    </source>
</evidence>